<evidence type="ECO:0000259" key="2">
    <source>
        <dbReference type="Pfam" id="PF11740"/>
    </source>
</evidence>
<evidence type="ECO:0000313" key="3">
    <source>
        <dbReference type="EMBL" id="MFD1216668.1"/>
    </source>
</evidence>
<accession>A0ABW3U705</accession>
<evidence type="ECO:0000313" key="4">
    <source>
        <dbReference type="Proteomes" id="UP001597264"/>
    </source>
</evidence>
<reference evidence="4" key="1">
    <citation type="journal article" date="2019" name="Int. J. Syst. Evol. Microbiol.">
        <title>The Global Catalogue of Microorganisms (GCM) 10K type strain sequencing project: providing services to taxonomists for standard genome sequencing and annotation.</title>
        <authorList>
            <consortium name="The Broad Institute Genomics Platform"/>
            <consortium name="The Broad Institute Genome Sequencing Center for Infectious Disease"/>
            <person name="Wu L."/>
            <person name="Ma J."/>
        </authorList>
    </citation>
    <scope>NUCLEOTIDE SEQUENCE [LARGE SCALE GENOMIC DNA]</scope>
    <source>
        <strain evidence="4">CCUG 54356</strain>
    </source>
</reference>
<dbReference type="Proteomes" id="UP001597264">
    <property type="component" value="Unassembled WGS sequence"/>
</dbReference>
<dbReference type="RefSeq" id="WP_230438769.1">
    <property type="nucleotide sequence ID" value="NZ_CP087715.1"/>
</dbReference>
<dbReference type="Pfam" id="PF11740">
    <property type="entry name" value="KfrA_N"/>
    <property type="match status" value="1"/>
</dbReference>
<dbReference type="InterPro" id="IPR021104">
    <property type="entry name" value="KfrA_DNA-bd_N"/>
</dbReference>
<dbReference type="EMBL" id="JBHTLR010000007">
    <property type="protein sequence ID" value="MFD1216668.1"/>
    <property type="molecule type" value="Genomic_DNA"/>
</dbReference>
<keyword evidence="1" id="KW-0175">Coiled coil</keyword>
<comment type="caution">
    <text evidence="3">The sequence shown here is derived from an EMBL/GenBank/DDBJ whole genome shotgun (WGS) entry which is preliminary data.</text>
</comment>
<protein>
    <submittedName>
        <fullName evidence="3">DNA-binding protein</fullName>
    </submittedName>
</protein>
<feature type="domain" description="KfrA N-terminal DNA-binding" evidence="2">
    <location>
        <begin position="10"/>
        <end position="116"/>
    </location>
</feature>
<sequence length="356" mass="40315">MARTGVGYIDIVNAAEALKERGEEPTVDRVRTELGTGSKSTIAPLLKRWRAEAEGANVDTGGLPRELVDALKSLYESVQAQSAQEIQQAREECEEAVGNLERELAQVKSTLSERTQSLENVEQKLQASTEEGEELQRQLNQVRSALEKSEYQREEGSARIVELKAAVSELKAENRDVREHFEHYQQRTAEDRQQERDQARLAAEQARSQMANLSDQLALTNRKLTESEAQLELERQRIRELDGERQHWQERDSAHKSEIKALKGRQADLQRQLEEKTTELASAQDKVSALQMSHASAMREAELREAAASKLEAELHAARERLESIQDENRLILQEKAVLQGQFTQLERSLNTAEAD</sequence>
<keyword evidence="4" id="KW-1185">Reference proteome</keyword>
<proteinExistence type="predicted"/>
<name>A0ABW3U705_9GAMM</name>
<dbReference type="GO" id="GO:0003677">
    <property type="term" value="F:DNA binding"/>
    <property type="evidence" value="ECO:0007669"/>
    <property type="project" value="UniProtKB-KW"/>
</dbReference>
<organism evidence="3 4">
    <name type="scientific">Microbulbifer celer</name>
    <dbReference type="NCBI Taxonomy" id="435905"/>
    <lineage>
        <taxon>Bacteria</taxon>
        <taxon>Pseudomonadati</taxon>
        <taxon>Pseudomonadota</taxon>
        <taxon>Gammaproteobacteria</taxon>
        <taxon>Cellvibrionales</taxon>
        <taxon>Microbulbiferaceae</taxon>
        <taxon>Microbulbifer</taxon>
    </lineage>
</organism>
<gene>
    <name evidence="3" type="ORF">ACFQ2X_08670</name>
</gene>
<keyword evidence="3" id="KW-0238">DNA-binding</keyword>
<feature type="coiled-coil region" evidence="1">
    <location>
        <begin position="79"/>
        <end position="356"/>
    </location>
</feature>
<evidence type="ECO:0000256" key="1">
    <source>
        <dbReference type="SAM" id="Coils"/>
    </source>
</evidence>